<dbReference type="GO" id="GO:0015035">
    <property type="term" value="F:protein-disulfide reductase activity"/>
    <property type="evidence" value="ECO:0007669"/>
    <property type="project" value="InterPro"/>
</dbReference>
<feature type="transmembrane region" description="Helical" evidence="6">
    <location>
        <begin position="144"/>
        <end position="164"/>
    </location>
</feature>
<comment type="caution">
    <text evidence="7">The sequence shown here is derived from an EMBL/GenBank/DDBJ whole genome shotgun (WGS) entry which is preliminary data.</text>
</comment>
<dbReference type="GO" id="GO:0006457">
    <property type="term" value="P:protein folding"/>
    <property type="evidence" value="ECO:0007669"/>
    <property type="project" value="InterPro"/>
</dbReference>
<dbReference type="AlphaFoldDB" id="A0A1J5RDW6"/>
<dbReference type="InterPro" id="IPR023380">
    <property type="entry name" value="DsbB-like_sf"/>
</dbReference>
<protein>
    <submittedName>
        <fullName evidence="7">Disulfide bond formation protein B</fullName>
    </submittedName>
</protein>
<name>A0A1J5RDW6_9ZZZZ</name>
<dbReference type="Pfam" id="PF02600">
    <property type="entry name" value="DsbB"/>
    <property type="match status" value="1"/>
</dbReference>
<dbReference type="GO" id="GO:0005886">
    <property type="term" value="C:plasma membrane"/>
    <property type="evidence" value="ECO:0007669"/>
    <property type="project" value="UniProtKB-SubCell"/>
</dbReference>
<keyword evidence="2" id="KW-1003">Cell membrane</keyword>
<evidence type="ECO:0000256" key="4">
    <source>
        <dbReference type="ARBA" id="ARBA00022989"/>
    </source>
</evidence>
<keyword evidence="3 6" id="KW-0812">Transmembrane</keyword>
<feature type="transmembrane region" description="Helical" evidence="6">
    <location>
        <begin position="76"/>
        <end position="99"/>
    </location>
</feature>
<dbReference type="PANTHER" id="PTHR36570">
    <property type="entry name" value="DISULFIDE BOND FORMATION PROTEIN B"/>
    <property type="match status" value="1"/>
</dbReference>
<organism evidence="7">
    <name type="scientific">mine drainage metagenome</name>
    <dbReference type="NCBI Taxonomy" id="410659"/>
    <lineage>
        <taxon>unclassified sequences</taxon>
        <taxon>metagenomes</taxon>
        <taxon>ecological metagenomes</taxon>
    </lineage>
</organism>
<evidence type="ECO:0000256" key="1">
    <source>
        <dbReference type="ARBA" id="ARBA00004651"/>
    </source>
</evidence>
<dbReference type="PANTHER" id="PTHR36570:SF3">
    <property type="entry name" value="DISULFIDE BOND FORMATION PROTEIN B"/>
    <property type="match status" value="1"/>
</dbReference>
<keyword evidence="4 6" id="KW-1133">Transmembrane helix</keyword>
<dbReference type="Gene3D" id="1.20.1550.10">
    <property type="entry name" value="DsbB-like"/>
    <property type="match status" value="1"/>
</dbReference>
<reference evidence="7" key="1">
    <citation type="submission" date="2016-10" db="EMBL/GenBank/DDBJ databases">
        <title>Sequence of Gallionella enrichment culture.</title>
        <authorList>
            <person name="Poehlein A."/>
            <person name="Muehling M."/>
            <person name="Daniel R."/>
        </authorList>
    </citation>
    <scope>NUCLEOTIDE SEQUENCE</scope>
</reference>
<sequence length="179" mass="19198">MKPSQANPTQLPATLLLLAALICVLILAGALWQQHLGFAPCPLCILQRIAYLAVLFLALTAAILSRRRAVAAARGAAVLAVLACMAGFGVAAKHVWLVWHPGQTCGLDPLAVTINHWAISQWLPWMFRADGFCADTPYLLGQSLPLWSALGFLLLAALLVIAILGTPRARDRNMAIQSD</sequence>
<gene>
    <name evidence="7" type="primary">dsbB_6</name>
    <name evidence="7" type="ORF">GALL_278210</name>
</gene>
<dbReference type="SUPFAM" id="SSF158442">
    <property type="entry name" value="DsbB-like"/>
    <property type="match status" value="1"/>
</dbReference>
<evidence type="ECO:0000313" key="7">
    <source>
        <dbReference type="EMBL" id="OIQ90308.1"/>
    </source>
</evidence>
<evidence type="ECO:0000256" key="6">
    <source>
        <dbReference type="SAM" id="Phobius"/>
    </source>
</evidence>
<evidence type="ECO:0000256" key="5">
    <source>
        <dbReference type="ARBA" id="ARBA00023136"/>
    </source>
</evidence>
<dbReference type="InterPro" id="IPR050183">
    <property type="entry name" value="DsbB"/>
</dbReference>
<keyword evidence="5 6" id="KW-0472">Membrane</keyword>
<comment type="subcellular location">
    <subcellularLocation>
        <location evidence="1">Cell membrane</location>
        <topology evidence="1">Multi-pass membrane protein</topology>
    </subcellularLocation>
</comment>
<proteinExistence type="predicted"/>
<evidence type="ECO:0000256" key="2">
    <source>
        <dbReference type="ARBA" id="ARBA00022475"/>
    </source>
</evidence>
<dbReference type="InterPro" id="IPR003752">
    <property type="entry name" value="DiS_bond_form_DsbB/BdbC"/>
</dbReference>
<feature type="transmembrane region" description="Helical" evidence="6">
    <location>
        <begin position="12"/>
        <end position="33"/>
    </location>
</feature>
<accession>A0A1J5RDW6</accession>
<feature type="transmembrane region" description="Helical" evidence="6">
    <location>
        <begin position="45"/>
        <end position="64"/>
    </location>
</feature>
<evidence type="ECO:0000256" key="3">
    <source>
        <dbReference type="ARBA" id="ARBA00022692"/>
    </source>
</evidence>
<dbReference type="EMBL" id="MLJW01000297">
    <property type="protein sequence ID" value="OIQ90308.1"/>
    <property type="molecule type" value="Genomic_DNA"/>
</dbReference>